<dbReference type="EMBL" id="KZ293444">
    <property type="protein sequence ID" value="PBK65682.1"/>
    <property type="molecule type" value="Genomic_DNA"/>
</dbReference>
<feature type="compositionally biased region" description="Basic and acidic residues" evidence="1">
    <location>
        <begin position="271"/>
        <end position="291"/>
    </location>
</feature>
<evidence type="ECO:0000256" key="1">
    <source>
        <dbReference type="SAM" id="MobiDB-lite"/>
    </source>
</evidence>
<reference evidence="4" key="1">
    <citation type="journal article" date="2017" name="Nat. Ecol. Evol.">
        <title>Genome expansion and lineage-specific genetic innovations in the forest pathogenic fungi Armillaria.</title>
        <authorList>
            <person name="Sipos G."/>
            <person name="Prasanna A.N."/>
            <person name="Walter M.C."/>
            <person name="O'Connor E."/>
            <person name="Balint B."/>
            <person name="Krizsan K."/>
            <person name="Kiss B."/>
            <person name="Hess J."/>
            <person name="Varga T."/>
            <person name="Slot J."/>
            <person name="Riley R."/>
            <person name="Boka B."/>
            <person name="Rigling D."/>
            <person name="Barry K."/>
            <person name="Lee J."/>
            <person name="Mihaltcheva S."/>
            <person name="LaButti K."/>
            <person name="Lipzen A."/>
            <person name="Waldron R."/>
            <person name="Moloney N.M."/>
            <person name="Sperisen C."/>
            <person name="Kredics L."/>
            <person name="Vagvoelgyi C."/>
            <person name="Patrignani A."/>
            <person name="Fitzpatrick D."/>
            <person name="Nagy I."/>
            <person name="Doyle S."/>
            <person name="Anderson J.B."/>
            <person name="Grigoriev I.V."/>
            <person name="Gueldener U."/>
            <person name="Muensterkoetter M."/>
            <person name="Nagy L.G."/>
        </authorList>
    </citation>
    <scope>NUCLEOTIDE SEQUENCE [LARGE SCALE GENOMIC DNA]</scope>
    <source>
        <strain evidence="4">28-4</strain>
    </source>
</reference>
<sequence>MPDSLEFRSESPDDIEALEELLSFVPPPLRHDPDLDVPAPERSPVTFYDKHLDDSLILKRVKVLPRLISTLSETLDDHLLSFKSQGNSFYYPYIAVRRDPYNEAIASTASDISRRFCEGVYPFIQAASVLAFHPDQSELKSVFAMSGRLAEDPPDFHSEQYSLQHTAETGTFMSSMLEALDDDRKALLLSARKSLPCLAVYEAYALSGKTVLEEMSGLSTFTVFPWTRGGGSRCRQVSRQVPPPDSDASKYLWQTEPSDDSAQMQAPSRLRRSERLKKSALDAYNTHEHRPISKHSRKAVATTQSIPTPKKTARHRYTANAADFVQRAWAHAVGFDSTVIIFDCGNYLRVGIRHRKTQTLYISDLVDICSHTDPTYGKLLVAIHLAIIRDALDRAPLLDPSLTATNKHSTQTISRKHRRDGDEAAPLRRSRRKLGEPSKEVEPEVILSELNIRNVALLYHQSGRFNSTFPSFFRRAESSNRKRSYRCDEYFTLVLLKQIGQGAVGEVYEASLEMDFSAGNVAHYPHKVIVKLAFYEEQTERLEHEYSIYRYLSNGPNQVKNIPRAFGFFEDVESEAGMLILSHAGVALAYRSTPPGTGVEVSAEERDTFMQILKSIHAAGVAHGDIRSWNLLEDDKGGLFIADFDRAKIHGSRYQMAEELKRMSFLLDGGNMDDDSVISYPASS</sequence>
<dbReference type="Gene3D" id="3.30.200.20">
    <property type="entry name" value="Phosphorylase Kinase, domain 1"/>
    <property type="match status" value="1"/>
</dbReference>
<accession>A0A2H3BF71</accession>
<dbReference type="InterPro" id="IPR000719">
    <property type="entry name" value="Prot_kinase_dom"/>
</dbReference>
<dbReference type="Gene3D" id="1.10.510.10">
    <property type="entry name" value="Transferase(Phosphotransferase) domain 1"/>
    <property type="match status" value="1"/>
</dbReference>
<dbReference type="InterPro" id="IPR011009">
    <property type="entry name" value="Kinase-like_dom_sf"/>
</dbReference>
<feature type="region of interest" description="Disordered" evidence="1">
    <location>
        <begin position="403"/>
        <end position="438"/>
    </location>
</feature>
<proteinExistence type="predicted"/>
<feature type="domain" description="Protein kinase" evidence="2">
    <location>
        <begin position="493"/>
        <end position="684"/>
    </location>
</feature>
<dbReference type="AlphaFoldDB" id="A0A2H3BF71"/>
<dbReference type="PANTHER" id="PTHR37171">
    <property type="entry name" value="SERINE/THREONINE-PROTEIN KINASE YRZF-RELATED"/>
    <property type="match status" value="1"/>
</dbReference>
<dbReference type="GO" id="GO:0005524">
    <property type="term" value="F:ATP binding"/>
    <property type="evidence" value="ECO:0007669"/>
    <property type="project" value="InterPro"/>
</dbReference>
<dbReference type="STRING" id="1076256.A0A2H3BF71"/>
<feature type="region of interest" description="Disordered" evidence="1">
    <location>
        <begin position="230"/>
        <end position="312"/>
    </location>
</feature>
<gene>
    <name evidence="3" type="ORF">ARMSODRAFT_1087306</name>
</gene>
<evidence type="ECO:0000313" key="4">
    <source>
        <dbReference type="Proteomes" id="UP000218334"/>
    </source>
</evidence>
<evidence type="ECO:0000313" key="3">
    <source>
        <dbReference type="EMBL" id="PBK65682.1"/>
    </source>
</evidence>
<organism evidence="3 4">
    <name type="scientific">Armillaria solidipes</name>
    <dbReference type="NCBI Taxonomy" id="1076256"/>
    <lineage>
        <taxon>Eukaryota</taxon>
        <taxon>Fungi</taxon>
        <taxon>Dikarya</taxon>
        <taxon>Basidiomycota</taxon>
        <taxon>Agaricomycotina</taxon>
        <taxon>Agaricomycetes</taxon>
        <taxon>Agaricomycetidae</taxon>
        <taxon>Agaricales</taxon>
        <taxon>Marasmiineae</taxon>
        <taxon>Physalacriaceae</taxon>
        <taxon>Armillaria</taxon>
    </lineage>
</organism>
<protein>
    <recommendedName>
        <fullName evidence="2">Protein kinase domain-containing protein</fullName>
    </recommendedName>
</protein>
<dbReference type="Pfam" id="PF00069">
    <property type="entry name" value="Pkinase"/>
    <property type="match status" value="1"/>
</dbReference>
<dbReference type="InterPro" id="IPR052396">
    <property type="entry name" value="Meiotic_Drive_Suppr_Kinase"/>
</dbReference>
<keyword evidence="4" id="KW-1185">Reference proteome</keyword>
<feature type="compositionally biased region" description="Polar residues" evidence="1">
    <location>
        <begin position="403"/>
        <end position="413"/>
    </location>
</feature>
<evidence type="ECO:0000259" key="2">
    <source>
        <dbReference type="PROSITE" id="PS50011"/>
    </source>
</evidence>
<dbReference type="GO" id="GO:0004672">
    <property type="term" value="F:protein kinase activity"/>
    <property type="evidence" value="ECO:0007669"/>
    <property type="project" value="InterPro"/>
</dbReference>
<dbReference type="PROSITE" id="PS50011">
    <property type="entry name" value="PROTEIN_KINASE_DOM"/>
    <property type="match status" value="1"/>
</dbReference>
<name>A0A2H3BF71_9AGAR</name>
<dbReference type="Proteomes" id="UP000218334">
    <property type="component" value="Unassembled WGS sequence"/>
</dbReference>
<dbReference type="PANTHER" id="PTHR37171:SF1">
    <property type="entry name" value="SERINE_THREONINE-PROTEIN KINASE YRZF-RELATED"/>
    <property type="match status" value="1"/>
</dbReference>
<dbReference type="SUPFAM" id="SSF56112">
    <property type="entry name" value="Protein kinase-like (PK-like)"/>
    <property type="match status" value="1"/>
</dbReference>